<gene>
    <name evidence="1" type="ORF">DK843_12950</name>
</gene>
<dbReference type="KEGG" id="chrb:DK843_12950"/>
<name>A0A344UIL8_9NEIS</name>
<dbReference type="RefSeq" id="WP_114073449.1">
    <property type="nucleotide sequence ID" value="NZ_CP029554.1"/>
</dbReference>
<dbReference type="Proteomes" id="UP000252038">
    <property type="component" value="Chromosome"/>
</dbReference>
<sequence>MFPSSSANSQNCTPLCKPRRALSACSASPAASKSNMIAGWPAHSRPARYRPGIASSDQGCSRRASIMQNAL</sequence>
<accession>A0A344UIL8</accession>
<evidence type="ECO:0000313" key="2">
    <source>
        <dbReference type="Proteomes" id="UP000252038"/>
    </source>
</evidence>
<protein>
    <submittedName>
        <fullName evidence="1">Uncharacterized protein</fullName>
    </submittedName>
</protein>
<proteinExistence type="predicted"/>
<reference evidence="1 2" key="1">
    <citation type="submission" date="2018-05" db="EMBL/GenBank/DDBJ databases">
        <title>Genome sequencing, assembly and analysis of the novel insecticidal bacterium, Chromobacterium phragmitis.</title>
        <authorList>
            <person name="Sparks M.E."/>
            <person name="Blackburn M.B."/>
            <person name="Gundersen-Rindal D.E."/>
        </authorList>
    </citation>
    <scope>NUCLEOTIDE SEQUENCE [LARGE SCALE GENOMIC DNA]</scope>
    <source>
        <strain evidence="1">IIBBL 274-1</strain>
    </source>
</reference>
<evidence type="ECO:0000313" key="1">
    <source>
        <dbReference type="EMBL" id="AXE35116.1"/>
    </source>
</evidence>
<organism evidence="1 2">
    <name type="scientific">Chromobacterium phragmitis</name>
    <dbReference type="NCBI Taxonomy" id="2202141"/>
    <lineage>
        <taxon>Bacteria</taxon>
        <taxon>Pseudomonadati</taxon>
        <taxon>Pseudomonadota</taxon>
        <taxon>Betaproteobacteria</taxon>
        <taxon>Neisseriales</taxon>
        <taxon>Chromobacteriaceae</taxon>
        <taxon>Chromobacterium</taxon>
    </lineage>
</organism>
<dbReference type="AlphaFoldDB" id="A0A344UIL8"/>
<dbReference type="EMBL" id="CP029554">
    <property type="protein sequence ID" value="AXE35116.1"/>
    <property type="molecule type" value="Genomic_DNA"/>
</dbReference>